<evidence type="ECO:0000256" key="5">
    <source>
        <dbReference type="ARBA" id="ARBA00022989"/>
    </source>
</evidence>
<feature type="transmembrane region" description="Helical" evidence="7">
    <location>
        <begin position="26"/>
        <end position="46"/>
    </location>
</feature>
<keyword evidence="2 7" id="KW-0813">Transport</keyword>
<keyword evidence="5 7" id="KW-1133">Transmembrane helix</keyword>
<keyword evidence="6 7" id="KW-0472">Membrane</keyword>
<evidence type="ECO:0000259" key="8">
    <source>
        <dbReference type="PROSITE" id="PS50928"/>
    </source>
</evidence>
<comment type="similarity">
    <text evidence="7">Belongs to the binding-protein-dependent transport system permease family.</text>
</comment>
<comment type="subcellular location">
    <subcellularLocation>
        <location evidence="1 7">Cell membrane</location>
        <topology evidence="1 7">Multi-pass membrane protein</topology>
    </subcellularLocation>
</comment>
<feature type="transmembrane region" description="Helical" evidence="7">
    <location>
        <begin position="226"/>
        <end position="248"/>
    </location>
</feature>
<dbReference type="InterPro" id="IPR000515">
    <property type="entry name" value="MetI-like"/>
</dbReference>
<keyword evidence="3" id="KW-1003">Cell membrane</keyword>
<dbReference type="InterPro" id="IPR035906">
    <property type="entry name" value="MetI-like_sf"/>
</dbReference>
<dbReference type="Gene3D" id="1.10.3720.10">
    <property type="entry name" value="MetI-like"/>
    <property type="match status" value="1"/>
</dbReference>
<feature type="domain" description="ABC transmembrane type-1" evidence="8">
    <location>
        <begin position="104"/>
        <end position="297"/>
    </location>
</feature>
<evidence type="ECO:0000256" key="3">
    <source>
        <dbReference type="ARBA" id="ARBA00022475"/>
    </source>
</evidence>
<feature type="transmembrane region" description="Helical" evidence="7">
    <location>
        <begin position="275"/>
        <end position="296"/>
    </location>
</feature>
<dbReference type="PROSITE" id="PS50928">
    <property type="entry name" value="ABC_TM1"/>
    <property type="match status" value="1"/>
</dbReference>
<dbReference type="PANTHER" id="PTHR30151:SF20">
    <property type="entry name" value="ABC TRANSPORTER PERMEASE PROTEIN HI_0355-RELATED"/>
    <property type="match status" value="1"/>
</dbReference>
<proteinExistence type="inferred from homology"/>
<protein>
    <submittedName>
        <fullName evidence="9">Aliphatic sulfonates transport permease protein SsuC</fullName>
    </submittedName>
</protein>
<dbReference type="EMBL" id="CP030941">
    <property type="protein sequence ID" value="UUP16192.1"/>
    <property type="molecule type" value="Genomic_DNA"/>
</dbReference>
<feature type="transmembrane region" description="Helical" evidence="7">
    <location>
        <begin position="106"/>
        <end position="134"/>
    </location>
</feature>
<evidence type="ECO:0000256" key="4">
    <source>
        <dbReference type="ARBA" id="ARBA00022692"/>
    </source>
</evidence>
<dbReference type="Proteomes" id="UP001342418">
    <property type="component" value="Chromosome"/>
</dbReference>
<dbReference type="CDD" id="cd06261">
    <property type="entry name" value="TM_PBP2"/>
    <property type="match status" value="1"/>
</dbReference>
<gene>
    <name evidence="9" type="primary">ssuC_4</name>
    <name evidence="9" type="ORF">NTH_00635</name>
</gene>
<evidence type="ECO:0000313" key="10">
    <source>
        <dbReference type="Proteomes" id="UP001342418"/>
    </source>
</evidence>
<evidence type="ECO:0000256" key="1">
    <source>
        <dbReference type="ARBA" id="ARBA00004651"/>
    </source>
</evidence>
<evidence type="ECO:0000256" key="2">
    <source>
        <dbReference type="ARBA" id="ARBA00022448"/>
    </source>
</evidence>
<keyword evidence="4 7" id="KW-0812">Transmembrane</keyword>
<accession>A0ABY5MEG7</accession>
<feature type="transmembrane region" description="Helical" evidence="7">
    <location>
        <begin position="146"/>
        <end position="169"/>
    </location>
</feature>
<sequence>MTAIAGTIPSTAASPLHRRLAQGKTLPILIVLAALLAIWYAFTVYLNAPWQIDAYERAGTEWTATDLVRDTMAQERPVLPSPHQVVAEIWQTTVGTRLTSKRNLFYHAWITLSSTLLGFALGTALGILLAVGIVHNRAMDKSVMPWVIASQTIPILAIAPMIIVVLNAIGLSGLLPKALISTYLSFFPIVVGMVKGFRSPEAIQLDLMRTYNASGRQTFFKLRWPAALPYLFTSMKVAVAISLVGAIVGELPTGAVSGLGARLLAGSYYGQTVQIWSALFMAAALAAVLVGIVGLAQRLALARMGGRS</sequence>
<evidence type="ECO:0000313" key="9">
    <source>
        <dbReference type="EMBL" id="UUP16192.1"/>
    </source>
</evidence>
<dbReference type="Pfam" id="PF00528">
    <property type="entry name" value="BPD_transp_1"/>
    <property type="match status" value="1"/>
</dbReference>
<keyword evidence="10" id="KW-1185">Reference proteome</keyword>
<name>A0ABY5MEG7_9HYPH</name>
<dbReference type="SUPFAM" id="SSF161098">
    <property type="entry name" value="MetI-like"/>
    <property type="match status" value="1"/>
</dbReference>
<dbReference type="PANTHER" id="PTHR30151">
    <property type="entry name" value="ALKANE SULFONATE ABC TRANSPORTER-RELATED, MEMBRANE SUBUNIT"/>
    <property type="match status" value="1"/>
</dbReference>
<evidence type="ECO:0000256" key="7">
    <source>
        <dbReference type="RuleBase" id="RU363032"/>
    </source>
</evidence>
<dbReference type="RefSeq" id="WP_338528633.1">
    <property type="nucleotide sequence ID" value="NZ_CP030941.1"/>
</dbReference>
<evidence type="ECO:0000256" key="6">
    <source>
        <dbReference type="ARBA" id="ARBA00023136"/>
    </source>
</evidence>
<reference evidence="9 10" key="1">
    <citation type="submission" date="2018-07" db="EMBL/GenBank/DDBJ databases">
        <title>Genome sequence of Nitratireductor thuwali#1536.</title>
        <authorList>
            <person name="Michoud G."/>
            <person name="Merlino G."/>
            <person name="Sefrji F.O."/>
            <person name="Daffonchio D."/>
        </authorList>
    </citation>
    <scope>NUCLEOTIDE SEQUENCE [LARGE SCALE GENOMIC DNA]</scope>
    <source>
        <strain evidence="10">Nit1536</strain>
    </source>
</reference>
<organism evidence="9 10">
    <name type="scientific">Nitratireductor thuwali</name>
    <dbReference type="NCBI Taxonomy" id="2267699"/>
    <lineage>
        <taxon>Bacteria</taxon>
        <taxon>Pseudomonadati</taxon>
        <taxon>Pseudomonadota</taxon>
        <taxon>Alphaproteobacteria</taxon>
        <taxon>Hyphomicrobiales</taxon>
        <taxon>Phyllobacteriaceae</taxon>
        <taxon>Nitratireductor</taxon>
    </lineage>
</organism>